<reference evidence="3" key="1">
    <citation type="journal article" date="2010" name="Genome Biol.">
        <title>Genome sequence of the necrotrophic plant pathogen Pythium ultimum reveals original pathogenicity mechanisms and effector repertoire.</title>
        <authorList>
            <person name="Levesque C.A."/>
            <person name="Brouwer H."/>
            <person name="Cano L."/>
            <person name="Hamilton J.P."/>
            <person name="Holt C."/>
            <person name="Huitema E."/>
            <person name="Raffaele S."/>
            <person name="Robideau G.P."/>
            <person name="Thines M."/>
            <person name="Win J."/>
            <person name="Zerillo M.M."/>
            <person name="Beakes G.W."/>
            <person name="Boore J.L."/>
            <person name="Busam D."/>
            <person name="Dumas B."/>
            <person name="Ferriera S."/>
            <person name="Fuerstenberg S.I."/>
            <person name="Gachon C.M."/>
            <person name="Gaulin E."/>
            <person name="Govers F."/>
            <person name="Grenville-Briggs L."/>
            <person name="Horner N."/>
            <person name="Hostetler J."/>
            <person name="Jiang R.H."/>
            <person name="Johnson J."/>
            <person name="Krajaejun T."/>
            <person name="Lin H."/>
            <person name="Meijer H.J."/>
            <person name="Moore B."/>
            <person name="Morris P."/>
            <person name="Phuntmart V."/>
            <person name="Puiu D."/>
            <person name="Shetty J."/>
            <person name="Stajich J.E."/>
            <person name="Tripathy S."/>
            <person name="Wawra S."/>
            <person name="van West P."/>
            <person name="Whitty B.R."/>
            <person name="Coutinho P.M."/>
            <person name="Henrissat B."/>
            <person name="Martin F."/>
            <person name="Thomas P.D."/>
            <person name="Tyler B.M."/>
            <person name="De Vries R.P."/>
            <person name="Kamoun S."/>
            <person name="Yandell M."/>
            <person name="Tisserat N."/>
            <person name="Buell C.R."/>
        </authorList>
    </citation>
    <scope>NUCLEOTIDE SEQUENCE</scope>
    <source>
        <strain evidence="3">DAOM:BR144</strain>
    </source>
</reference>
<reference evidence="3" key="2">
    <citation type="submission" date="2010-04" db="EMBL/GenBank/DDBJ databases">
        <authorList>
            <person name="Buell R."/>
            <person name="Hamilton J."/>
            <person name="Hostetler J."/>
        </authorList>
    </citation>
    <scope>NUCLEOTIDE SEQUENCE [LARGE SCALE GENOMIC DNA]</scope>
    <source>
        <strain evidence="3">DAOM:BR144</strain>
    </source>
</reference>
<sequence>MAAFQAILEPKQHATGGAETQETAVSNDMEPKQEQQEANGAEAMQVDEAAAHATVVFDLVSSSASDAEPVVSSGASDEEESAAANKQEHANGGDVVDSSDAVELDGSGKRGCAFCSAKKVATGCIAKACKKCCVSRNEGCAAHARKRETKPRVALEQKPAEPLKVKKPVLKREFKETNFMYYEETVAIFCVRDFFASKKMSQGILNDQVRSLRVNGSYAGKQLAKKARVHDPEIKAKIKSVLSKGAPYSPRQA</sequence>
<name>K3WV45_GLOUD</name>
<dbReference type="HOGENOM" id="CLU_096265_0_0_1"/>
<dbReference type="AlphaFoldDB" id="K3WV45"/>
<evidence type="ECO:0000313" key="2">
    <source>
        <dbReference type="EnsemblProtists" id="PYU1_T008842"/>
    </source>
</evidence>
<proteinExistence type="predicted"/>
<accession>K3WV45</accession>
<reference evidence="2" key="3">
    <citation type="submission" date="2015-02" db="UniProtKB">
        <authorList>
            <consortium name="EnsemblProtists"/>
        </authorList>
    </citation>
    <scope>IDENTIFICATION</scope>
    <source>
        <strain evidence="2">DAOM BR144</strain>
    </source>
</reference>
<dbReference type="VEuPathDB" id="FungiDB:PYU1_G008824"/>
<dbReference type="InParanoid" id="K3WV45"/>
<dbReference type="eggNOG" id="ENOG502SAIC">
    <property type="taxonomic scope" value="Eukaryota"/>
</dbReference>
<dbReference type="EMBL" id="GL376558">
    <property type="status" value="NOT_ANNOTATED_CDS"/>
    <property type="molecule type" value="Genomic_DNA"/>
</dbReference>
<dbReference type="EnsemblProtists" id="PYU1_T008842">
    <property type="protein sequence ID" value="PYU1_T008842"/>
    <property type="gene ID" value="PYU1_G008824"/>
</dbReference>
<feature type="region of interest" description="Disordered" evidence="1">
    <location>
        <begin position="1"/>
        <end position="47"/>
    </location>
</feature>
<feature type="region of interest" description="Disordered" evidence="1">
    <location>
        <begin position="63"/>
        <end position="99"/>
    </location>
</feature>
<keyword evidence="3" id="KW-1185">Reference proteome</keyword>
<organism evidence="2 3">
    <name type="scientific">Globisporangium ultimum (strain ATCC 200006 / CBS 805.95 / DAOM BR144)</name>
    <name type="common">Pythium ultimum</name>
    <dbReference type="NCBI Taxonomy" id="431595"/>
    <lineage>
        <taxon>Eukaryota</taxon>
        <taxon>Sar</taxon>
        <taxon>Stramenopiles</taxon>
        <taxon>Oomycota</taxon>
        <taxon>Peronosporomycetes</taxon>
        <taxon>Pythiales</taxon>
        <taxon>Pythiaceae</taxon>
        <taxon>Globisporangium</taxon>
    </lineage>
</organism>
<protein>
    <submittedName>
        <fullName evidence="2">Uncharacterized protein</fullName>
    </submittedName>
</protein>
<dbReference type="Proteomes" id="UP000019132">
    <property type="component" value="Unassembled WGS sequence"/>
</dbReference>
<evidence type="ECO:0000313" key="3">
    <source>
        <dbReference type="Proteomes" id="UP000019132"/>
    </source>
</evidence>
<evidence type="ECO:0000256" key="1">
    <source>
        <dbReference type="SAM" id="MobiDB-lite"/>
    </source>
</evidence>